<keyword evidence="2" id="KW-0812">Transmembrane</keyword>
<keyword evidence="2" id="KW-0472">Membrane</keyword>
<protein>
    <submittedName>
        <fullName evidence="3">Uncharacterized protein</fullName>
    </submittedName>
</protein>
<keyword evidence="2" id="KW-1133">Transmembrane helix</keyword>
<organism evidence="3 4">
    <name type="scientific">Micromonospora saelicesensis</name>
    <dbReference type="NCBI Taxonomy" id="285676"/>
    <lineage>
        <taxon>Bacteria</taxon>
        <taxon>Bacillati</taxon>
        <taxon>Actinomycetota</taxon>
        <taxon>Actinomycetes</taxon>
        <taxon>Micromonosporales</taxon>
        <taxon>Micromonosporaceae</taxon>
        <taxon>Micromonospora</taxon>
    </lineage>
</organism>
<dbReference type="EMBL" id="PYAG01000039">
    <property type="protein sequence ID" value="RAO27870.1"/>
    <property type="molecule type" value="Genomic_DNA"/>
</dbReference>
<evidence type="ECO:0000313" key="3">
    <source>
        <dbReference type="EMBL" id="RAO27870.1"/>
    </source>
</evidence>
<feature type="region of interest" description="Disordered" evidence="1">
    <location>
        <begin position="196"/>
        <end position="231"/>
    </location>
</feature>
<gene>
    <name evidence="3" type="ORF">PSN13_05758</name>
</gene>
<proteinExistence type="predicted"/>
<dbReference type="AlphaFoldDB" id="A0A328NE94"/>
<name>A0A328NE94_9ACTN</name>
<sequence>MLAGMKRAVLYVIAGPVGIVAYGLVRLWARSDGVYGPGLDWQAAHLVALAGMACFVPGVLALSRLLPRSPWRTGVVAGTLVGLAATMVQFAADIVEGLLAEDRAEMSRLGAEFKDIPGVEVAFYDVVPQFFFLGLLVLTGMLAARRRLPWWSVPLLLAGIVLPAVTLDLLPIGGLCMALALAPALPLVRQQEERAETPVPVPGGLGVAPAPRTGATLRTATSERGCGRRRR</sequence>
<evidence type="ECO:0000313" key="4">
    <source>
        <dbReference type="Proteomes" id="UP000249419"/>
    </source>
</evidence>
<feature type="transmembrane region" description="Helical" evidence="2">
    <location>
        <begin position="41"/>
        <end position="62"/>
    </location>
</feature>
<feature type="transmembrane region" description="Helical" evidence="2">
    <location>
        <begin position="9"/>
        <end position="29"/>
    </location>
</feature>
<feature type="transmembrane region" description="Helical" evidence="2">
    <location>
        <begin position="74"/>
        <end position="92"/>
    </location>
</feature>
<evidence type="ECO:0000256" key="2">
    <source>
        <dbReference type="SAM" id="Phobius"/>
    </source>
</evidence>
<feature type="transmembrane region" description="Helical" evidence="2">
    <location>
        <begin position="156"/>
        <end position="182"/>
    </location>
</feature>
<feature type="transmembrane region" description="Helical" evidence="2">
    <location>
        <begin position="126"/>
        <end position="144"/>
    </location>
</feature>
<comment type="caution">
    <text evidence="3">The sequence shown here is derived from an EMBL/GenBank/DDBJ whole genome shotgun (WGS) entry which is preliminary data.</text>
</comment>
<evidence type="ECO:0000256" key="1">
    <source>
        <dbReference type="SAM" id="MobiDB-lite"/>
    </source>
</evidence>
<reference evidence="3 4" key="1">
    <citation type="submission" date="2018-03" db="EMBL/GenBank/DDBJ databases">
        <title>Defining the species Micromonospora saelicesensis and Micromonospora noduli under the framework of genomics.</title>
        <authorList>
            <person name="Riesco R."/>
            <person name="Trujillo M.E."/>
        </authorList>
    </citation>
    <scope>NUCLEOTIDE SEQUENCE [LARGE SCALE GENOMIC DNA]</scope>
    <source>
        <strain evidence="3 4">PSN13</strain>
    </source>
</reference>
<accession>A0A328NE94</accession>
<dbReference type="Proteomes" id="UP000249419">
    <property type="component" value="Unassembled WGS sequence"/>
</dbReference>